<dbReference type="InterPro" id="IPR023485">
    <property type="entry name" value="Ptyr_pPase"/>
</dbReference>
<evidence type="ECO:0000256" key="4">
    <source>
        <dbReference type="ARBA" id="ARBA00022912"/>
    </source>
</evidence>
<dbReference type="InterPro" id="IPR036196">
    <property type="entry name" value="Ptyr_pPase_sf"/>
</dbReference>
<dbReference type="EC" id="3.1.3.48" evidence="2"/>
<evidence type="ECO:0000313" key="9">
    <source>
        <dbReference type="Proteomes" id="UP000463700"/>
    </source>
</evidence>
<organism evidence="8 9">
    <name type="scientific">Paraburkholderia madseniana</name>
    <dbReference type="NCBI Taxonomy" id="2599607"/>
    <lineage>
        <taxon>Bacteria</taxon>
        <taxon>Pseudomonadati</taxon>
        <taxon>Pseudomonadota</taxon>
        <taxon>Betaproteobacteria</taxon>
        <taxon>Burkholderiales</taxon>
        <taxon>Burkholderiaceae</taxon>
        <taxon>Paraburkholderia</taxon>
    </lineage>
</organism>
<comment type="similarity">
    <text evidence="1">Belongs to the low molecular weight phosphotyrosine protein phosphatase family.</text>
</comment>
<feature type="active site" evidence="6">
    <location>
        <position position="15"/>
    </location>
</feature>
<dbReference type="InterPro" id="IPR017867">
    <property type="entry name" value="Tyr_phospatase_low_mol_wt"/>
</dbReference>
<dbReference type="SMART" id="SM00226">
    <property type="entry name" value="LMWPc"/>
    <property type="match status" value="1"/>
</dbReference>
<dbReference type="GO" id="GO:0004725">
    <property type="term" value="F:protein tyrosine phosphatase activity"/>
    <property type="evidence" value="ECO:0007669"/>
    <property type="project" value="UniProtKB-EC"/>
</dbReference>
<evidence type="ECO:0000256" key="6">
    <source>
        <dbReference type="PIRSR" id="PIRSR617867-1"/>
    </source>
</evidence>
<dbReference type="EMBL" id="VOSW01000003">
    <property type="protein sequence ID" value="KAE8761568.1"/>
    <property type="molecule type" value="Genomic_DNA"/>
</dbReference>
<dbReference type="InterPro" id="IPR050438">
    <property type="entry name" value="LMW_PTPase"/>
</dbReference>
<evidence type="ECO:0000259" key="7">
    <source>
        <dbReference type="SMART" id="SM00226"/>
    </source>
</evidence>
<comment type="catalytic activity">
    <reaction evidence="5">
        <text>O-phospho-L-tyrosyl-[protein] + H2O = L-tyrosyl-[protein] + phosphate</text>
        <dbReference type="Rhea" id="RHEA:10684"/>
        <dbReference type="Rhea" id="RHEA-COMP:10136"/>
        <dbReference type="Rhea" id="RHEA-COMP:20101"/>
        <dbReference type="ChEBI" id="CHEBI:15377"/>
        <dbReference type="ChEBI" id="CHEBI:43474"/>
        <dbReference type="ChEBI" id="CHEBI:46858"/>
        <dbReference type="ChEBI" id="CHEBI:61978"/>
        <dbReference type="EC" id="3.1.3.48"/>
    </reaction>
</comment>
<evidence type="ECO:0000256" key="3">
    <source>
        <dbReference type="ARBA" id="ARBA00022801"/>
    </source>
</evidence>
<feature type="active site" description="Proton donor" evidence="6">
    <location>
        <position position="114"/>
    </location>
</feature>
<dbReference type="PANTHER" id="PTHR11717:SF31">
    <property type="entry name" value="LOW MOLECULAR WEIGHT PROTEIN-TYROSINE-PHOSPHATASE ETP-RELATED"/>
    <property type="match status" value="1"/>
</dbReference>
<dbReference type="PRINTS" id="PR00719">
    <property type="entry name" value="LMWPTPASE"/>
</dbReference>
<evidence type="ECO:0000313" key="8">
    <source>
        <dbReference type="EMBL" id="KAE8761568.1"/>
    </source>
</evidence>
<dbReference type="Gene3D" id="3.40.50.2300">
    <property type="match status" value="1"/>
</dbReference>
<proteinExistence type="inferred from homology"/>
<sequence>MIDSILVVCEGNICRSPMAQALLTKQLPGVSVMSAGWAAVVGRGADPIAIELMAEREIDIKGHIAVDLNLLHMRSAELVLSMTQEQRKRIETNYPFAKGKVYRLGDHEGIDVLDPYRKGRAAFETALAQIERGVAHWLDAMVRLTH</sequence>
<keyword evidence="4" id="KW-0904">Protein phosphatase</keyword>
<dbReference type="CDD" id="cd16343">
    <property type="entry name" value="LMWPTP"/>
    <property type="match status" value="1"/>
</dbReference>
<dbReference type="PANTHER" id="PTHR11717">
    <property type="entry name" value="LOW MOLECULAR WEIGHT PROTEIN TYROSINE PHOSPHATASE"/>
    <property type="match status" value="1"/>
</dbReference>
<dbReference type="AlphaFoldDB" id="A0A6N6WNW4"/>
<feature type="active site" description="Nucleophile" evidence="6">
    <location>
        <position position="9"/>
    </location>
</feature>
<accession>A0A6N6WNW4</accession>
<evidence type="ECO:0000256" key="1">
    <source>
        <dbReference type="ARBA" id="ARBA00011063"/>
    </source>
</evidence>
<dbReference type="OrthoDB" id="9784339at2"/>
<protein>
    <recommendedName>
        <fullName evidence="2">protein-tyrosine-phosphatase</fullName>
        <ecNumber evidence="2">3.1.3.48</ecNumber>
    </recommendedName>
</protein>
<dbReference type="Pfam" id="PF01451">
    <property type="entry name" value="LMWPc"/>
    <property type="match status" value="1"/>
</dbReference>
<evidence type="ECO:0000256" key="2">
    <source>
        <dbReference type="ARBA" id="ARBA00013064"/>
    </source>
</evidence>
<feature type="domain" description="Phosphotyrosine protein phosphatase I" evidence="7">
    <location>
        <begin position="3"/>
        <end position="140"/>
    </location>
</feature>
<keyword evidence="3" id="KW-0378">Hydrolase</keyword>
<dbReference type="SUPFAM" id="SSF52788">
    <property type="entry name" value="Phosphotyrosine protein phosphatases I"/>
    <property type="match status" value="1"/>
</dbReference>
<evidence type="ECO:0000256" key="5">
    <source>
        <dbReference type="ARBA" id="ARBA00051722"/>
    </source>
</evidence>
<comment type="caution">
    <text evidence="8">The sequence shown here is derived from an EMBL/GenBank/DDBJ whole genome shotgun (WGS) entry which is preliminary data.</text>
</comment>
<name>A0A6N6WNW4_9BURK</name>
<gene>
    <name evidence="8" type="ORF">FSO04_03085</name>
</gene>
<reference evidence="8 9" key="1">
    <citation type="journal article" date="2020" name="Int. J. Syst. Evol. Microbiol.">
        <title>Paraburkholderia madseniana sp. nov., a phenolic acid-degrading bacterium isolated from acidic forest soil.</title>
        <authorList>
            <person name="Wilhelm R.C."/>
            <person name="Murphy S.J.L."/>
            <person name="Feriancek N.M."/>
            <person name="Karasz D.C."/>
            <person name="DeRito C.M."/>
            <person name="Newman J.D."/>
            <person name="Buckley D.H."/>
        </authorList>
    </citation>
    <scope>NUCLEOTIDE SEQUENCE [LARGE SCALE GENOMIC DNA]</scope>
    <source>
        <strain evidence="8 9">RP11</strain>
    </source>
</reference>
<dbReference type="Proteomes" id="UP000463700">
    <property type="component" value="Unassembled WGS sequence"/>
</dbReference>
<dbReference type="RefSeq" id="WP_154558289.1">
    <property type="nucleotide sequence ID" value="NZ_JAQQFQ010000007.1"/>
</dbReference>